<reference evidence="1" key="1">
    <citation type="submission" date="2014-11" db="EMBL/GenBank/DDBJ databases">
        <authorList>
            <person name="Amaro Gonzalez C."/>
        </authorList>
    </citation>
    <scope>NUCLEOTIDE SEQUENCE</scope>
</reference>
<name>A0A0E9QQ42_ANGAN</name>
<evidence type="ECO:0000313" key="1">
    <source>
        <dbReference type="EMBL" id="JAH18924.1"/>
    </source>
</evidence>
<proteinExistence type="predicted"/>
<dbReference type="AlphaFoldDB" id="A0A0E9QQ42"/>
<protein>
    <submittedName>
        <fullName evidence="1">Uncharacterized protein</fullName>
    </submittedName>
</protein>
<dbReference type="EMBL" id="GBXM01089653">
    <property type="protein sequence ID" value="JAH18924.1"/>
    <property type="molecule type" value="Transcribed_RNA"/>
</dbReference>
<sequence length="32" mass="3737">MTNRLILHLLHSYKMTQTILLCLNVHNLLAFA</sequence>
<organism evidence="1">
    <name type="scientific">Anguilla anguilla</name>
    <name type="common">European freshwater eel</name>
    <name type="synonym">Muraena anguilla</name>
    <dbReference type="NCBI Taxonomy" id="7936"/>
    <lineage>
        <taxon>Eukaryota</taxon>
        <taxon>Metazoa</taxon>
        <taxon>Chordata</taxon>
        <taxon>Craniata</taxon>
        <taxon>Vertebrata</taxon>
        <taxon>Euteleostomi</taxon>
        <taxon>Actinopterygii</taxon>
        <taxon>Neopterygii</taxon>
        <taxon>Teleostei</taxon>
        <taxon>Anguilliformes</taxon>
        <taxon>Anguillidae</taxon>
        <taxon>Anguilla</taxon>
    </lineage>
</organism>
<reference evidence="1" key="2">
    <citation type="journal article" date="2015" name="Fish Shellfish Immunol.">
        <title>Early steps in the European eel (Anguilla anguilla)-Vibrio vulnificus interaction in the gills: Role of the RtxA13 toxin.</title>
        <authorList>
            <person name="Callol A."/>
            <person name="Pajuelo D."/>
            <person name="Ebbesson L."/>
            <person name="Teles M."/>
            <person name="MacKenzie S."/>
            <person name="Amaro C."/>
        </authorList>
    </citation>
    <scope>NUCLEOTIDE SEQUENCE</scope>
</reference>
<accession>A0A0E9QQ42</accession>